<dbReference type="Proteomes" id="UP000315003">
    <property type="component" value="Chromosome"/>
</dbReference>
<gene>
    <name evidence="1" type="ORF">SV7mr_26680</name>
</gene>
<organism evidence="1 2">
    <name type="scientific">Stieleria bergensis</name>
    <dbReference type="NCBI Taxonomy" id="2528025"/>
    <lineage>
        <taxon>Bacteria</taxon>
        <taxon>Pseudomonadati</taxon>
        <taxon>Planctomycetota</taxon>
        <taxon>Planctomycetia</taxon>
        <taxon>Pirellulales</taxon>
        <taxon>Pirellulaceae</taxon>
        <taxon>Stieleria</taxon>
    </lineage>
</organism>
<dbReference type="EMBL" id="CP036272">
    <property type="protein sequence ID" value="QDT60151.1"/>
    <property type="molecule type" value="Genomic_DNA"/>
</dbReference>
<protein>
    <submittedName>
        <fullName evidence="1">Uncharacterized protein</fullName>
    </submittedName>
</protein>
<keyword evidence="2" id="KW-1185">Reference proteome</keyword>
<reference evidence="1 2" key="1">
    <citation type="submission" date="2019-02" db="EMBL/GenBank/DDBJ databases">
        <title>Deep-cultivation of Planctomycetes and their phenomic and genomic characterization uncovers novel biology.</title>
        <authorList>
            <person name="Wiegand S."/>
            <person name="Jogler M."/>
            <person name="Boedeker C."/>
            <person name="Pinto D."/>
            <person name="Vollmers J."/>
            <person name="Rivas-Marin E."/>
            <person name="Kohn T."/>
            <person name="Peeters S.H."/>
            <person name="Heuer A."/>
            <person name="Rast P."/>
            <person name="Oberbeckmann S."/>
            <person name="Bunk B."/>
            <person name="Jeske O."/>
            <person name="Meyerdierks A."/>
            <person name="Storesund J.E."/>
            <person name="Kallscheuer N."/>
            <person name="Luecker S."/>
            <person name="Lage O.M."/>
            <person name="Pohl T."/>
            <person name="Merkel B.J."/>
            <person name="Hornburger P."/>
            <person name="Mueller R.-W."/>
            <person name="Bruemmer F."/>
            <person name="Labrenz M."/>
            <person name="Spormann A.M."/>
            <person name="Op den Camp H."/>
            <person name="Overmann J."/>
            <person name="Amann R."/>
            <person name="Jetten M.S.M."/>
            <person name="Mascher T."/>
            <person name="Medema M.H."/>
            <person name="Devos D.P."/>
            <person name="Kaster A.-K."/>
            <person name="Ovreas L."/>
            <person name="Rohde M."/>
            <person name="Galperin M.Y."/>
            <person name="Jogler C."/>
        </authorList>
    </citation>
    <scope>NUCLEOTIDE SEQUENCE [LARGE SCALE GENOMIC DNA]</scope>
    <source>
        <strain evidence="1 2">SV_7m_r</strain>
    </source>
</reference>
<accession>A0A517SVL1</accession>
<dbReference type="AlphaFoldDB" id="A0A517SVL1"/>
<evidence type="ECO:0000313" key="1">
    <source>
        <dbReference type="EMBL" id="QDT60151.1"/>
    </source>
</evidence>
<sequence length="163" mass="18846">MNKTKFNYEGDRLLISNAIDAAYELAIERQHPCRFRRWKAVNDMVIYTIRSRVMAEIHIPFDATEDSEVTLPRFNGTPQVTLSLRFVMSKKYRNDEVQAWWNTVQTSVFTVGNKEMCFDGSQMVYNETFVGHSQQIATRAEELFSELLESLGEDLHVVKAGKT</sequence>
<dbReference type="RefSeq" id="WP_145272465.1">
    <property type="nucleotide sequence ID" value="NZ_CP036272.1"/>
</dbReference>
<name>A0A517SVL1_9BACT</name>
<evidence type="ECO:0000313" key="2">
    <source>
        <dbReference type="Proteomes" id="UP000315003"/>
    </source>
</evidence>
<proteinExistence type="predicted"/>